<dbReference type="AlphaFoldDB" id="A0A285PEB2"/>
<reference evidence="3 4" key="1">
    <citation type="submission" date="2017-09" db="EMBL/GenBank/DDBJ databases">
        <authorList>
            <person name="Ehlers B."/>
            <person name="Leendertz F.H."/>
        </authorList>
    </citation>
    <scope>NUCLEOTIDE SEQUENCE [LARGE SCALE GENOMIC DNA]</scope>
    <source>
        <strain evidence="3 4">DSM 18289</strain>
    </source>
</reference>
<sequence>MKILLYMAHPRLDRSEINRPMFELAQRMGGITCVDLYADYPQLCIDVDKEQSRLLAHDVIILQHPLFWYSSPAILKEWQDRVLEYGFAYGHDSHALEGKYVFNAVSCGAMEEAYQPKGANGADVRTLLIPFEKSFDLCRMTYLAPFALFSSGRAREMGSDKRHMQQWQNLLISLRDGTLDLKAAKSARSLNQILPRPALQMENA</sequence>
<dbReference type="RefSeq" id="WP_210200864.1">
    <property type="nucleotide sequence ID" value="NZ_OBEL01000002.1"/>
</dbReference>
<proteinExistence type="predicted"/>
<dbReference type="Proteomes" id="UP000219439">
    <property type="component" value="Unassembled WGS sequence"/>
</dbReference>
<dbReference type="InterPro" id="IPR046980">
    <property type="entry name" value="KefG/KefF"/>
</dbReference>
<dbReference type="PANTHER" id="PTHR47307:SF1">
    <property type="entry name" value="GLUTATHIONE-REGULATED POTASSIUM-EFFLUX SYSTEM ANCILLARY PROTEIN KEFG"/>
    <property type="match status" value="1"/>
</dbReference>
<keyword evidence="4" id="KW-1185">Reference proteome</keyword>
<evidence type="ECO:0000259" key="2">
    <source>
        <dbReference type="Pfam" id="PF02525"/>
    </source>
</evidence>
<dbReference type="InterPro" id="IPR003680">
    <property type="entry name" value="Flavodoxin_fold"/>
</dbReference>
<feature type="domain" description="Flavodoxin-like fold" evidence="2">
    <location>
        <begin position="1"/>
        <end position="169"/>
    </location>
</feature>
<organism evidence="3 4">
    <name type="scientific">Cohaesibacter gelatinilyticus</name>
    <dbReference type="NCBI Taxonomy" id="372072"/>
    <lineage>
        <taxon>Bacteria</taxon>
        <taxon>Pseudomonadati</taxon>
        <taxon>Pseudomonadota</taxon>
        <taxon>Alphaproteobacteria</taxon>
        <taxon>Hyphomicrobiales</taxon>
        <taxon>Cohaesibacteraceae</taxon>
    </lineage>
</organism>
<gene>
    <name evidence="3" type="ORF">SAMN06265368_2693</name>
</gene>
<evidence type="ECO:0000256" key="1">
    <source>
        <dbReference type="ARBA" id="ARBA00023002"/>
    </source>
</evidence>
<protein>
    <submittedName>
        <fullName evidence="3">Kef-type potassium/proton antiporter accessory protein, CPA2 family</fullName>
    </submittedName>
</protein>
<dbReference type="EMBL" id="OBEL01000002">
    <property type="protein sequence ID" value="SNZ19603.1"/>
    <property type="molecule type" value="Genomic_DNA"/>
</dbReference>
<dbReference type="Gene3D" id="3.40.50.360">
    <property type="match status" value="1"/>
</dbReference>
<dbReference type="InterPro" id="IPR029039">
    <property type="entry name" value="Flavoprotein-like_sf"/>
</dbReference>
<evidence type="ECO:0000313" key="3">
    <source>
        <dbReference type="EMBL" id="SNZ19603.1"/>
    </source>
</evidence>
<evidence type="ECO:0000313" key="4">
    <source>
        <dbReference type="Proteomes" id="UP000219439"/>
    </source>
</evidence>
<dbReference type="PANTHER" id="PTHR47307">
    <property type="entry name" value="GLUTATHIONE-REGULATED POTASSIUM-EFFLUX SYSTEM ANCILLARY PROTEIN KEFG"/>
    <property type="match status" value="1"/>
</dbReference>
<keyword evidence="1" id="KW-0560">Oxidoreductase</keyword>
<name>A0A285PEB2_9HYPH</name>
<dbReference type="GO" id="GO:0003955">
    <property type="term" value="F:NAD(P)H dehydrogenase (quinone) activity"/>
    <property type="evidence" value="ECO:0007669"/>
    <property type="project" value="TreeGrafter"/>
</dbReference>
<dbReference type="GO" id="GO:0010181">
    <property type="term" value="F:FMN binding"/>
    <property type="evidence" value="ECO:0007669"/>
    <property type="project" value="TreeGrafter"/>
</dbReference>
<dbReference type="Pfam" id="PF02525">
    <property type="entry name" value="Flavodoxin_2"/>
    <property type="match status" value="1"/>
</dbReference>
<accession>A0A285PEB2</accession>
<dbReference type="SUPFAM" id="SSF52218">
    <property type="entry name" value="Flavoproteins"/>
    <property type="match status" value="1"/>
</dbReference>
<dbReference type="GO" id="GO:0009055">
    <property type="term" value="F:electron transfer activity"/>
    <property type="evidence" value="ECO:0007669"/>
    <property type="project" value="TreeGrafter"/>
</dbReference>